<evidence type="ECO:0008006" key="4">
    <source>
        <dbReference type="Google" id="ProtNLM"/>
    </source>
</evidence>
<protein>
    <recommendedName>
        <fullName evidence="4">RecT family protein</fullName>
    </recommendedName>
</protein>
<dbReference type="STRING" id="915471.SAMN05216201_10955"/>
<dbReference type="OrthoDB" id="1091556at2"/>
<dbReference type="RefSeq" id="WP_090311315.1">
    <property type="nucleotide sequence ID" value="NZ_FNZE01000009.1"/>
</dbReference>
<feature type="compositionally biased region" description="Low complexity" evidence="1">
    <location>
        <begin position="295"/>
        <end position="317"/>
    </location>
</feature>
<dbReference type="AlphaFoldDB" id="A0A1H6Z038"/>
<accession>A0A1H6Z038</accession>
<evidence type="ECO:0000313" key="3">
    <source>
        <dbReference type="Proteomes" id="UP000242930"/>
    </source>
</evidence>
<sequence length="325" mass="35589">MNQPTTLQQMREPAPREVSMPTVTMGFGSLQSFELMQRAAKVLAGSTLVPTAYRAFKEVKQYGKVTGYEQNAAGLPNCIVALNMAQRMGADPLMVMQNLHIIEGRPSWSSAFIIAAINSCGRYSSLRFELSAPGEPTEVTYTAIEWKNNNKTEVKKKVTVRHQTCKAWAIEKETGERLESPVVSIQMAIDEGWLTKNGSKWQTIPELMLRYRCASFFGRLYAPELLMGLQTAEEANDFIEAEPDGQGGFAVNLDNLRSQAGDEPAPPPVPDAEDEPIDVDTSTGEIRSHQDAAEPEPAATEPAAKPAAKPKAQQQAADLDGLSFE</sequence>
<proteinExistence type="predicted"/>
<dbReference type="Proteomes" id="UP000242930">
    <property type="component" value="Unassembled WGS sequence"/>
</dbReference>
<keyword evidence="3" id="KW-1185">Reference proteome</keyword>
<organism evidence="2 3">
    <name type="scientific">Pseudomonas linyingensis</name>
    <dbReference type="NCBI Taxonomy" id="915471"/>
    <lineage>
        <taxon>Bacteria</taxon>
        <taxon>Pseudomonadati</taxon>
        <taxon>Pseudomonadota</taxon>
        <taxon>Gammaproteobacteria</taxon>
        <taxon>Pseudomonadales</taxon>
        <taxon>Pseudomonadaceae</taxon>
        <taxon>Pseudomonas</taxon>
    </lineage>
</organism>
<name>A0A1H6Z038_9PSED</name>
<gene>
    <name evidence="2" type="ORF">SAMN05216201_10955</name>
</gene>
<reference evidence="3" key="1">
    <citation type="submission" date="2016-10" db="EMBL/GenBank/DDBJ databases">
        <authorList>
            <person name="Varghese N."/>
            <person name="Submissions S."/>
        </authorList>
    </citation>
    <scope>NUCLEOTIDE SEQUENCE [LARGE SCALE GENOMIC DNA]</scope>
    <source>
        <strain evidence="3">LMG 25967</strain>
    </source>
</reference>
<dbReference type="EMBL" id="FNZE01000009">
    <property type="protein sequence ID" value="SEJ46036.1"/>
    <property type="molecule type" value="Genomic_DNA"/>
</dbReference>
<evidence type="ECO:0000313" key="2">
    <source>
        <dbReference type="EMBL" id="SEJ46036.1"/>
    </source>
</evidence>
<evidence type="ECO:0000256" key="1">
    <source>
        <dbReference type="SAM" id="MobiDB-lite"/>
    </source>
</evidence>
<feature type="region of interest" description="Disordered" evidence="1">
    <location>
        <begin position="257"/>
        <end position="325"/>
    </location>
</feature>